<keyword evidence="3" id="KW-0064">Aspartyl protease</keyword>
<evidence type="ECO:0000313" key="6">
    <source>
        <dbReference type="Proteomes" id="UP001596087"/>
    </source>
</evidence>
<dbReference type="GO" id="GO:0008233">
    <property type="term" value="F:peptidase activity"/>
    <property type="evidence" value="ECO:0007669"/>
    <property type="project" value="UniProtKB-KW"/>
</dbReference>
<comment type="similarity">
    <text evidence="1">Belongs to the peptidase A31 family.</text>
</comment>
<keyword evidence="2 5" id="KW-0645">Protease</keyword>
<dbReference type="RefSeq" id="WP_378586049.1">
    <property type="nucleotide sequence ID" value="NZ_JBHSKD010000002.1"/>
</dbReference>
<keyword evidence="4" id="KW-0378">Hydrolase</keyword>
<organism evidence="5 6">
    <name type="scientific">Nocardioides taihuensis</name>
    <dbReference type="NCBI Taxonomy" id="1835606"/>
    <lineage>
        <taxon>Bacteria</taxon>
        <taxon>Bacillati</taxon>
        <taxon>Actinomycetota</taxon>
        <taxon>Actinomycetes</taxon>
        <taxon>Propionibacteriales</taxon>
        <taxon>Nocardioidaceae</taxon>
        <taxon>Nocardioides</taxon>
    </lineage>
</organism>
<dbReference type="GO" id="GO:0006508">
    <property type="term" value="P:proteolysis"/>
    <property type="evidence" value="ECO:0007669"/>
    <property type="project" value="UniProtKB-KW"/>
</dbReference>
<evidence type="ECO:0000256" key="4">
    <source>
        <dbReference type="ARBA" id="ARBA00022801"/>
    </source>
</evidence>
<dbReference type="Pfam" id="PF01750">
    <property type="entry name" value="HycI"/>
    <property type="match status" value="1"/>
</dbReference>
<dbReference type="InterPro" id="IPR023430">
    <property type="entry name" value="Pept_HybD-like_dom_sf"/>
</dbReference>
<gene>
    <name evidence="5" type="ORF">ACFPGP_01765</name>
</gene>
<reference evidence="6" key="1">
    <citation type="journal article" date="2019" name="Int. J. Syst. Evol. Microbiol.">
        <title>The Global Catalogue of Microorganisms (GCM) 10K type strain sequencing project: providing services to taxonomists for standard genome sequencing and annotation.</title>
        <authorList>
            <consortium name="The Broad Institute Genomics Platform"/>
            <consortium name="The Broad Institute Genome Sequencing Center for Infectious Disease"/>
            <person name="Wu L."/>
            <person name="Ma J."/>
        </authorList>
    </citation>
    <scope>NUCLEOTIDE SEQUENCE [LARGE SCALE GENOMIC DNA]</scope>
    <source>
        <strain evidence="6">DFY41</strain>
    </source>
</reference>
<proteinExistence type="inferred from homology"/>
<dbReference type="PANTHER" id="PTHR30302">
    <property type="entry name" value="HYDROGENASE 1 MATURATION PROTEASE"/>
    <property type="match status" value="1"/>
</dbReference>
<dbReference type="Gene3D" id="3.40.50.1450">
    <property type="entry name" value="HybD-like"/>
    <property type="match status" value="1"/>
</dbReference>
<name>A0ABW0BDI6_9ACTN</name>
<accession>A0ABW0BDI6</accession>
<dbReference type="PANTHER" id="PTHR30302:SF1">
    <property type="entry name" value="HYDROGENASE 2 MATURATION PROTEASE"/>
    <property type="match status" value="1"/>
</dbReference>
<protein>
    <submittedName>
        <fullName evidence="5">Hydrogenase maturation protease</fullName>
    </submittedName>
</protein>
<keyword evidence="6" id="KW-1185">Reference proteome</keyword>
<dbReference type="InterPro" id="IPR000671">
    <property type="entry name" value="Peptidase_A31"/>
</dbReference>
<evidence type="ECO:0000313" key="5">
    <source>
        <dbReference type="EMBL" id="MFC5175379.1"/>
    </source>
</evidence>
<dbReference type="Proteomes" id="UP001596087">
    <property type="component" value="Unassembled WGS sequence"/>
</dbReference>
<comment type="caution">
    <text evidence="5">The sequence shown here is derived from an EMBL/GenBank/DDBJ whole genome shotgun (WGS) entry which is preliminary data.</text>
</comment>
<dbReference type="CDD" id="cd00518">
    <property type="entry name" value="H2MP"/>
    <property type="match status" value="1"/>
</dbReference>
<evidence type="ECO:0000256" key="3">
    <source>
        <dbReference type="ARBA" id="ARBA00022750"/>
    </source>
</evidence>
<evidence type="ECO:0000256" key="2">
    <source>
        <dbReference type="ARBA" id="ARBA00022670"/>
    </source>
</evidence>
<evidence type="ECO:0000256" key="1">
    <source>
        <dbReference type="ARBA" id="ARBA00006814"/>
    </source>
</evidence>
<dbReference type="NCBIfam" id="TIGR00072">
    <property type="entry name" value="hydrog_prot"/>
    <property type="match status" value="1"/>
</dbReference>
<dbReference type="EMBL" id="JBHSKD010000002">
    <property type="protein sequence ID" value="MFC5175379.1"/>
    <property type="molecule type" value="Genomic_DNA"/>
</dbReference>
<dbReference type="SUPFAM" id="SSF53163">
    <property type="entry name" value="HybD-like"/>
    <property type="match status" value="1"/>
</dbReference>
<sequence length="161" mass="16286">MTGATLVVGLGRTDRRDDGVGPAVARVVAARVPGGAVEVRTEEDPTALLDLWEGHDHVVLVDAVVTGRTPGTLHRLEVGTDAPPLPAESWAGTGRAGTHAFGLATAVELGRALGRLPARVVVVGVEAADVDLGDSLSPAVVAVVEQAADLVAEEVTADVPG</sequence>